<dbReference type="EMBL" id="MF459646">
    <property type="protein sequence ID" value="ASU03577.1"/>
    <property type="molecule type" value="Genomic_DNA"/>
</dbReference>
<proteinExistence type="predicted"/>
<gene>
    <name evidence="1" type="ORF">RISINGSUN_93</name>
</gene>
<dbReference type="Gene3D" id="3.30.420.10">
    <property type="entry name" value="Ribonuclease H-like superfamily/Ribonuclease H"/>
    <property type="match status" value="1"/>
</dbReference>
<dbReference type="SUPFAM" id="SSF53098">
    <property type="entry name" value="Ribonuclease H-like"/>
    <property type="match status" value="1"/>
</dbReference>
<organism evidence="1 2">
    <name type="scientific">Erwinia phage vB_EamM_RisingSun</name>
    <dbReference type="NCBI Taxonomy" id="2026080"/>
    <lineage>
        <taxon>Viruses</taxon>
        <taxon>Duplodnaviria</taxon>
        <taxon>Heunggongvirae</taxon>
        <taxon>Uroviricota</taxon>
        <taxon>Caudoviricetes</taxon>
        <taxon>Chimalliviridae</taxon>
        <taxon>Risingsunvirus</taxon>
        <taxon>Risingsunvirus risingsun</taxon>
    </lineage>
</organism>
<dbReference type="InterPro" id="IPR012337">
    <property type="entry name" value="RNaseH-like_sf"/>
</dbReference>
<evidence type="ECO:0000313" key="2">
    <source>
        <dbReference type="Proteomes" id="UP000225553"/>
    </source>
</evidence>
<reference evidence="2" key="1">
    <citation type="submission" date="2017-07" db="EMBL/GenBank/DDBJ databases">
        <authorList>
            <person name="Putnam M.J."/>
            <person name="Sharma R."/>
            <person name="Kruger J.L."/>
            <person name="Berg J.A."/>
            <person name="Payne A.M."/>
            <person name="Fajardo C.P."/>
            <person name="Breakwell D.P."/>
            <person name="Hope S."/>
            <person name="Grose J.H."/>
        </authorList>
    </citation>
    <scope>NUCLEOTIDE SEQUENCE [LARGE SCALE GENOMIC DNA]</scope>
</reference>
<protein>
    <submittedName>
        <fullName evidence="1">Putative holliday junction resolvase</fullName>
    </submittedName>
</protein>
<dbReference type="Proteomes" id="UP000225553">
    <property type="component" value="Segment"/>
</dbReference>
<dbReference type="OrthoDB" id="12161at10239"/>
<dbReference type="InterPro" id="IPR036397">
    <property type="entry name" value="RNaseH_sf"/>
</dbReference>
<sequence>MFTIPQGSVAPKGEGVVRVIGTDPSTTNMGVTVIDINVMKREKFTLRYVNTIFGDKVLHSIPMQFNDLADTGVLARSYGLSRAFRELVELYEPDTGICEDNFLGVSAGTFKQLIQAVSLYREAANGPNFPIHFSYVLPNLAKAIVGANFRGTKKEDVIEGIQKYDWLDVGEWDLTKLDEHSADSMAITLYRCEQIAMHFGVFKDDTAK</sequence>
<keyword evidence="2" id="KW-1185">Reference proteome</keyword>
<evidence type="ECO:0000313" key="1">
    <source>
        <dbReference type="EMBL" id="ASU03577.1"/>
    </source>
</evidence>
<dbReference type="GO" id="GO:0003676">
    <property type="term" value="F:nucleic acid binding"/>
    <property type="evidence" value="ECO:0007669"/>
    <property type="project" value="InterPro"/>
</dbReference>
<accession>A0A223LGN6</accession>
<name>A0A223LGN6_9CAUD</name>